<protein>
    <submittedName>
        <fullName evidence="2">Uncharacterized protein</fullName>
    </submittedName>
</protein>
<dbReference type="RefSeq" id="WP_015812032.1">
    <property type="nucleotide sequence ID" value="NC_013037.1"/>
</dbReference>
<organism evidence="2 3">
    <name type="scientific">Dyadobacter fermentans (strain ATCC 700827 / DSM 18053 / CIP 107007 / KCTC 52180 / NS114)</name>
    <dbReference type="NCBI Taxonomy" id="471854"/>
    <lineage>
        <taxon>Bacteria</taxon>
        <taxon>Pseudomonadati</taxon>
        <taxon>Bacteroidota</taxon>
        <taxon>Cytophagia</taxon>
        <taxon>Cytophagales</taxon>
        <taxon>Spirosomataceae</taxon>
        <taxon>Dyadobacter</taxon>
    </lineage>
</organism>
<proteinExistence type="predicted"/>
<dbReference type="Proteomes" id="UP000002011">
    <property type="component" value="Chromosome"/>
</dbReference>
<gene>
    <name evidence="2" type="ordered locus">Dfer_2564</name>
</gene>
<evidence type="ECO:0000313" key="2">
    <source>
        <dbReference type="EMBL" id="ACT93782.1"/>
    </source>
</evidence>
<keyword evidence="1" id="KW-0472">Membrane</keyword>
<name>C6W1Q2_DYAFD</name>
<keyword evidence="1" id="KW-0812">Transmembrane</keyword>
<evidence type="ECO:0000313" key="3">
    <source>
        <dbReference type="Proteomes" id="UP000002011"/>
    </source>
</evidence>
<dbReference type="KEGG" id="dfe:Dfer_2564"/>
<keyword evidence="1" id="KW-1133">Transmembrane helix</keyword>
<dbReference type="AlphaFoldDB" id="C6W1Q2"/>
<feature type="transmembrane region" description="Helical" evidence="1">
    <location>
        <begin position="12"/>
        <end position="38"/>
    </location>
</feature>
<keyword evidence="3" id="KW-1185">Reference proteome</keyword>
<accession>C6W1Q2</accession>
<sequence length="48" mass="5491">MNNFFTAFLRIVFAGILGIATVLTTLIMSPLLLLMWIWKKLNGTPPRR</sequence>
<dbReference type="EMBL" id="CP001619">
    <property type="protein sequence ID" value="ACT93782.1"/>
    <property type="molecule type" value="Genomic_DNA"/>
</dbReference>
<evidence type="ECO:0000256" key="1">
    <source>
        <dbReference type="SAM" id="Phobius"/>
    </source>
</evidence>
<reference evidence="2 3" key="1">
    <citation type="journal article" date="2009" name="Stand. Genomic Sci.">
        <title>Complete genome sequence of Dyadobacter fermentans type strain (NS114).</title>
        <authorList>
            <person name="Lang E."/>
            <person name="Lapidus A."/>
            <person name="Chertkov O."/>
            <person name="Brettin T."/>
            <person name="Detter J.C."/>
            <person name="Han C."/>
            <person name="Copeland A."/>
            <person name="Glavina Del Rio T."/>
            <person name="Nolan M."/>
            <person name="Chen F."/>
            <person name="Lucas S."/>
            <person name="Tice H."/>
            <person name="Cheng J.F."/>
            <person name="Land M."/>
            <person name="Hauser L."/>
            <person name="Chang Y.J."/>
            <person name="Jeffries C.D."/>
            <person name="Kopitz M."/>
            <person name="Bruce D."/>
            <person name="Goodwin L."/>
            <person name="Pitluck S."/>
            <person name="Ovchinnikova G."/>
            <person name="Pati A."/>
            <person name="Ivanova N."/>
            <person name="Mavrommatis K."/>
            <person name="Chen A."/>
            <person name="Palaniappan K."/>
            <person name="Chain P."/>
            <person name="Bristow J."/>
            <person name="Eisen J.A."/>
            <person name="Markowitz V."/>
            <person name="Hugenholtz P."/>
            <person name="Goker M."/>
            <person name="Rohde M."/>
            <person name="Kyrpides N.C."/>
            <person name="Klenk H.P."/>
        </authorList>
    </citation>
    <scope>NUCLEOTIDE SEQUENCE [LARGE SCALE GENOMIC DNA]</scope>
    <source>
        <strain evidence="3">ATCC 700827 / DSM 18053 / CIP 107007 / KCTC 52180 / NS114</strain>
    </source>
</reference>
<dbReference type="HOGENOM" id="CLU_3152163_0_0_10"/>